<dbReference type="eggNOG" id="COG1538">
    <property type="taxonomic scope" value="Bacteria"/>
</dbReference>
<keyword evidence="7" id="KW-0998">Cell outer membrane</keyword>
<dbReference type="InterPro" id="IPR051906">
    <property type="entry name" value="TolC-like"/>
</dbReference>
<comment type="subcellular location">
    <subcellularLocation>
        <location evidence="1">Cell outer membrane</location>
    </subcellularLocation>
</comment>
<dbReference type="Pfam" id="PF02321">
    <property type="entry name" value="OEP"/>
    <property type="match status" value="2"/>
</dbReference>
<dbReference type="OrthoDB" id="9814637at2"/>
<reference evidence="8 9" key="1">
    <citation type="journal article" date="2011" name="Stand. Genomic Sci.">
        <title>Complete genome sequence of Parvibaculum lavamentivorans type strain (DS-1(T)).</title>
        <authorList>
            <person name="Schleheck D."/>
            <person name="Weiss M."/>
            <person name="Pitluck S."/>
            <person name="Bruce D."/>
            <person name="Land M.L."/>
            <person name="Han S."/>
            <person name="Saunders E."/>
            <person name="Tapia R."/>
            <person name="Detter C."/>
            <person name="Brettin T."/>
            <person name="Han J."/>
            <person name="Woyke T."/>
            <person name="Goodwin L."/>
            <person name="Pennacchio L."/>
            <person name="Nolan M."/>
            <person name="Cook A.M."/>
            <person name="Kjelleberg S."/>
            <person name="Thomas T."/>
        </authorList>
    </citation>
    <scope>NUCLEOTIDE SEQUENCE [LARGE SCALE GENOMIC DNA]</scope>
    <source>
        <strain evidence="9">DS-1 / DSM 13023 / NCIMB 13966</strain>
    </source>
</reference>
<dbReference type="PANTHER" id="PTHR30026:SF22">
    <property type="entry name" value="OUTER MEMBRANE EFFLUX PROTEIN"/>
    <property type="match status" value="1"/>
</dbReference>
<evidence type="ECO:0000256" key="6">
    <source>
        <dbReference type="ARBA" id="ARBA00023136"/>
    </source>
</evidence>
<accession>A7HRU0</accession>
<dbReference type="STRING" id="402881.Plav_1000"/>
<dbReference type="RefSeq" id="WP_012109879.1">
    <property type="nucleotide sequence ID" value="NC_009719.1"/>
</dbReference>
<dbReference type="EMBL" id="CP000774">
    <property type="protein sequence ID" value="ABS62623.1"/>
    <property type="molecule type" value="Genomic_DNA"/>
</dbReference>
<evidence type="ECO:0000313" key="8">
    <source>
        <dbReference type="EMBL" id="ABS62623.1"/>
    </source>
</evidence>
<evidence type="ECO:0000313" key="9">
    <source>
        <dbReference type="Proteomes" id="UP000006377"/>
    </source>
</evidence>
<comment type="similarity">
    <text evidence="2">Belongs to the outer membrane factor (OMF) (TC 1.B.17) family.</text>
</comment>
<protein>
    <submittedName>
        <fullName evidence="8">Outer membrane efflux protein</fullName>
    </submittedName>
</protein>
<keyword evidence="9" id="KW-1185">Reference proteome</keyword>
<dbReference type="Gene3D" id="1.20.1600.10">
    <property type="entry name" value="Outer membrane efflux proteins (OEP)"/>
    <property type="match status" value="1"/>
</dbReference>
<gene>
    <name evidence="8" type="ordered locus">Plav_1000</name>
</gene>
<dbReference type="AlphaFoldDB" id="A7HRU0"/>
<dbReference type="HOGENOM" id="CLU_012817_0_3_5"/>
<evidence type="ECO:0000256" key="2">
    <source>
        <dbReference type="ARBA" id="ARBA00007613"/>
    </source>
</evidence>
<evidence type="ECO:0000256" key="7">
    <source>
        <dbReference type="ARBA" id="ARBA00023237"/>
    </source>
</evidence>
<sequence>MAKNKGDCCPLGRSAGSSRLAAAALIAVLLVEVSGADALTIEDAMSRAMRDHPGAQAAQFEAEAAEREVGAARSGYFPTISLDGSVRREKTDRPTFERTMTAEEYSLTLTQPIFDGLGTPSRVFAAKSDAQAEELTAQVKLNDVALDAAYAFLGVLELRERLALLKSHEERARSIASRIERRAEADPGLRSLTVVGSSQTEEARYLVLNAERELALAETRYRELIGEEPVALEQPSEPLEVITLTADAAIAEATAAHPALAAARARAEAADGTRAAARADLFPQLDAEVKARNGRNIEGVSGPDDDYYVGLRLTYRFATGGRDFYDVSAANYREQAAAIRIHDVAREVRLGVLEALENYRSSKDTHTVLVRRQVAASELVRVYDAQFVGGQRDLLDLFFVLNEERAATRTELEARFAKLRSAYGVVAAMGELGALASGGR</sequence>
<name>A7HRU0_PARL1</name>
<evidence type="ECO:0000256" key="4">
    <source>
        <dbReference type="ARBA" id="ARBA00022452"/>
    </source>
</evidence>
<evidence type="ECO:0000256" key="5">
    <source>
        <dbReference type="ARBA" id="ARBA00022692"/>
    </source>
</evidence>
<evidence type="ECO:0000256" key="3">
    <source>
        <dbReference type="ARBA" id="ARBA00022448"/>
    </source>
</evidence>
<dbReference type="InterPro" id="IPR003423">
    <property type="entry name" value="OMP_efflux"/>
</dbReference>
<dbReference type="GO" id="GO:0009279">
    <property type="term" value="C:cell outer membrane"/>
    <property type="evidence" value="ECO:0007669"/>
    <property type="project" value="UniProtKB-SubCell"/>
</dbReference>
<dbReference type="KEGG" id="pla:Plav_1000"/>
<keyword evidence="3" id="KW-0813">Transport</keyword>
<dbReference type="GO" id="GO:1990281">
    <property type="term" value="C:efflux pump complex"/>
    <property type="evidence" value="ECO:0007669"/>
    <property type="project" value="TreeGrafter"/>
</dbReference>
<dbReference type="Proteomes" id="UP000006377">
    <property type="component" value="Chromosome"/>
</dbReference>
<organism evidence="8 9">
    <name type="scientific">Parvibaculum lavamentivorans (strain DS-1 / DSM 13023 / NCIMB 13966)</name>
    <dbReference type="NCBI Taxonomy" id="402881"/>
    <lineage>
        <taxon>Bacteria</taxon>
        <taxon>Pseudomonadati</taxon>
        <taxon>Pseudomonadota</taxon>
        <taxon>Alphaproteobacteria</taxon>
        <taxon>Hyphomicrobiales</taxon>
        <taxon>Parvibaculaceae</taxon>
        <taxon>Parvibaculum</taxon>
    </lineage>
</organism>
<evidence type="ECO:0000256" key="1">
    <source>
        <dbReference type="ARBA" id="ARBA00004442"/>
    </source>
</evidence>
<keyword evidence="5" id="KW-0812">Transmembrane</keyword>
<keyword evidence="4" id="KW-1134">Transmembrane beta strand</keyword>
<dbReference type="GO" id="GO:0015562">
    <property type="term" value="F:efflux transmembrane transporter activity"/>
    <property type="evidence" value="ECO:0007669"/>
    <property type="project" value="InterPro"/>
</dbReference>
<dbReference type="PANTHER" id="PTHR30026">
    <property type="entry name" value="OUTER MEMBRANE PROTEIN TOLC"/>
    <property type="match status" value="1"/>
</dbReference>
<dbReference type="SUPFAM" id="SSF56954">
    <property type="entry name" value="Outer membrane efflux proteins (OEP)"/>
    <property type="match status" value="1"/>
</dbReference>
<proteinExistence type="inferred from homology"/>
<dbReference type="GO" id="GO:0015288">
    <property type="term" value="F:porin activity"/>
    <property type="evidence" value="ECO:0007669"/>
    <property type="project" value="TreeGrafter"/>
</dbReference>
<keyword evidence="6" id="KW-0472">Membrane</keyword>